<reference evidence="1" key="1">
    <citation type="submission" date="2021-02" db="EMBL/GenBank/DDBJ databases">
        <authorList>
            <consortium name="DOE Joint Genome Institute"/>
            <person name="Ahrendt S."/>
            <person name="Looney B.P."/>
            <person name="Miyauchi S."/>
            <person name="Morin E."/>
            <person name="Drula E."/>
            <person name="Courty P.E."/>
            <person name="Chicoki N."/>
            <person name="Fauchery L."/>
            <person name="Kohler A."/>
            <person name="Kuo A."/>
            <person name="Labutti K."/>
            <person name="Pangilinan J."/>
            <person name="Lipzen A."/>
            <person name="Riley R."/>
            <person name="Andreopoulos W."/>
            <person name="He G."/>
            <person name="Johnson J."/>
            <person name="Barry K.W."/>
            <person name="Grigoriev I.V."/>
            <person name="Nagy L."/>
            <person name="Hibbett D."/>
            <person name="Henrissat B."/>
            <person name="Matheny P.B."/>
            <person name="Labbe J."/>
            <person name="Martin F."/>
        </authorList>
    </citation>
    <scope>NUCLEOTIDE SEQUENCE</scope>
    <source>
        <strain evidence="1">EC-137</strain>
    </source>
</reference>
<comment type="caution">
    <text evidence="1">The sequence shown here is derived from an EMBL/GenBank/DDBJ whole genome shotgun (WGS) entry which is preliminary data.</text>
</comment>
<accession>A0ACB8QX56</accession>
<dbReference type="Proteomes" id="UP000814128">
    <property type="component" value="Unassembled WGS sequence"/>
</dbReference>
<proteinExistence type="predicted"/>
<organism evidence="1 2">
    <name type="scientific">Vararia minispora EC-137</name>
    <dbReference type="NCBI Taxonomy" id="1314806"/>
    <lineage>
        <taxon>Eukaryota</taxon>
        <taxon>Fungi</taxon>
        <taxon>Dikarya</taxon>
        <taxon>Basidiomycota</taxon>
        <taxon>Agaricomycotina</taxon>
        <taxon>Agaricomycetes</taxon>
        <taxon>Russulales</taxon>
        <taxon>Lachnocladiaceae</taxon>
        <taxon>Vararia</taxon>
    </lineage>
</organism>
<keyword evidence="2" id="KW-1185">Reference proteome</keyword>
<dbReference type="EMBL" id="MU273475">
    <property type="protein sequence ID" value="KAI0036142.1"/>
    <property type="molecule type" value="Genomic_DNA"/>
</dbReference>
<evidence type="ECO:0000313" key="2">
    <source>
        <dbReference type="Proteomes" id="UP000814128"/>
    </source>
</evidence>
<sequence>MSAASVYDIYGSILPLDADLAALLDALSLQQKADVRANESIEIENEPDVPMSDEESYQSDTSASSSSSAARPSSPASPPDPCPLLQAIIGIYDPVSSEELEHFPTTCGAYLELLFTHRELFAASPGAHTGCPAGFSRLARALELRAWRADRECDSEAVAAFRHESWQVSAWLGSGGMWWGNQKNGV</sequence>
<protein>
    <submittedName>
        <fullName evidence="1">Uncharacterized protein</fullName>
    </submittedName>
</protein>
<name>A0ACB8QX56_9AGAM</name>
<gene>
    <name evidence="1" type="ORF">K488DRAFT_67899</name>
</gene>
<reference evidence="1" key="2">
    <citation type="journal article" date="2022" name="New Phytol.">
        <title>Evolutionary transition to the ectomycorrhizal habit in the genomes of a hyperdiverse lineage of mushroom-forming fungi.</title>
        <authorList>
            <person name="Looney B."/>
            <person name="Miyauchi S."/>
            <person name="Morin E."/>
            <person name="Drula E."/>
            <person name="Courty P.E."/>
            <person name="Kohler A."/>
            <person name="Kuo A."/>
            <person name="LaButti K."/>
            <person name="Pangilinan J."/>
            <person name="Lipzen A."/>
            <person name="Riley R."/>
            <person name="Andreopoulos W."/>
            <person name="He G."/>
            <person name="Johnson J."/>
            <person name="Nolan M."/>
            <person name="Tritt A."/>
            <person name="Barry K.W."/>
            <person name="Grigoriev I.V."/>
            <person name="Nagy L.G."/>
            <person name="Hibbett D."/>
            <person name="Henrissat B."/>
            <person name="Matheny P.B."/>
            <person name="Labbe J."/>
            <person name="Martin F.M."/>
        </authorList>
    </citation>
    <scope>NUCLEOTIDE SEQUENCE</scope>
    <source>
        <strain evidence="1">EC-137</strain>
    </source>
</reference>
<evidence type="ECO:0000313" key="1">
    <source>
        <dbReference type="EMBL" id="KAI0036142.1"/>
    </source>
</evidence>